<dbReference type="Pfam" id="PF17917">
    <property type="entry name" value="RT_RNaseH"/>
    <property type="match status" value="1"/>
</dbReference>
<evidence type="ECO:0000256" key="3">
    <source>
        <dbReference type="ARBA" id="ARBA00022722"/>
    </source>
</evidence>
<comment type="caution">
    <text evidence="9">The sequence shown here is derived from an EMBL/GenBank/DDBJ whole genome shotgun (WGS) entry which is preliminary data.</text>
</comment>
<dbReference type="SUPFAM" id="SSF53098">
    <property type="entry name" value="Ribonuclease H-like"/>
    <property type="match status" value="1"/>
</dbReference>
<keyword evidence="1" id="KW-0808">Transferase</keyword>
<evidence type="ECO:0000256" key="6">
    <source>
        <dbReference type="ARBA" id="ARBA00022918"/>
    </source>
</evidence>
<dbReference type="GO" id="GO:0003676">
    <property type="term" value="F:nucleic acid binding"/>
    <property type="evidence" value="ECO:0007669"/>
    <property type="project" value="InterPro"/>
</dbReference>
<feature type="chain" id="PRO_5019031293" description="Integrase catalytic domain-containing protein" evidence="7">
    <location>
        <begin position="27"/>
        <end position="327"/>
    </location>
</feature>
<evidence type="ECO:0000256" key="4">
    <source>
        <dbReference type="ARBA" id="ARBA00022759"/>
    </source>
</evidence>
<keyword evidence="2" id="KW-0548">Nucleotidyltransferase</keyword>
<dbReference type="InterPro" id="IPR012337">
    <property type="entry name" value="RNaseH-like_sf"/>
</dbReference>
<dbReference type="EMBL" id="QGNW01002525">
    <property type="protein sequence ID" value="RVW18454.1"/>
    <property type="molecule type" value="Genomic_DNA"/>
</dbReference>
<evidence type="ECO:0000313" key="10">
    <source>
        <dbReference type="Proteomes" id="UP000288805"/>
    </source>
</evidence>
<organism evidence="9 10">
    <name type="scientific">Vitis vinifera</name>
    <name type="common">Grape</name>
    <dbReference type="NCBI Taxonomy" id="29760"/>
    <lineage>
        <taxon>Eukaryota</taxon>
        <taxon>Viridiplantae</taxon>
        <taxon>Streptophyta</taxon>
        <taxon>Embryophyta</taxon>
        <taxon>Tracheophyta</taxon>
        <taxon>Spermatophyta</taxon>
        <taxon>Magnoliopsida</taxon>
        <taxon>eudicotyledons</taxon>
        <taxon>Gunneridae</taxon>
        <taxon>Pentapetalae</taxon>
        <taxon>rosids</taxon>
        <taxon>Vitales</taxon>
        <taxon>Vitaceae</taxon>
        <taxon>Viteae</taxon>
        <taxon>Vitis</taxon>
    </lineage>
</organism>
<feature type="domain" description="Integrase catalytic" evidence="8">
    <location>
        <begin position="261"/>
        <end position="327"/>
    </location>
</feature>
<keyword evidence="4" id="KW-0255">Endonuclease</keyword>
<dbReference type="Pfam" id="PF17921">
    <property type="entry name" value="Integrase_H2C2"/>
    <property type="match status" value="1"/>
</dbReference>
<dbReference type="InterPro" id="IPR041373">
    <property type="entry name" value="RT_RNaseH"/>
</dbReference>
<dbReference type="GO" id="GO:0015074">
    <property type="term" value="P:DNA integration"/>
    <property type="evidence" value="ECO:0007669"/>
    <property type="project" value="InterPro"/>
</dbReference>
<dbReference type="GO" id="GO:0004519">
    <property type="term" value="F:endonuclease activity"/>
    <property type="evidence" value="ECO:0007669"/>
    <property type="project" value="UniProtKB-KW"/>
</dbReference>
<evidence type="ECO:0000256" key="2">
    <source>
        <dbReference type="ARBA" id="ARBA00022695"/>
    </source>
</evidence>
<reference evidence="9 10" key="1">
    <citation type="journal article" date="2018" name="PLoS Genet.">
        <title>Population sequencing reveals clonal diversity and ancestral inbreeding in the grapevine cultivar Chardonnay.</title>
        <authorList>
            <person name="Roach M.J."/>
            <person name="Johnson D.L."/>
            <person name="Bohlmann J."/>
            <person name="van Vuuren H.J."/>
            <person name="Jones S.J."/>
            <person name="Pretorius I.S."/>
            <person name="Schmidt S.A."/>
            <person name="Borneman A.R."/>
        </authorList>
    </citation>
    <scope>NUCLEOTIDE SEQUENCE [LARGE SCALE GENOMIC DNA]</scope>
    <source>
        <strain evidence="10">cv. Chardonnay</strain>
        <tissue evidence="9">Leaf</tissue>
    </source>
</reference>
<keyword evidence="3" id="KW-0540">Nuclease</keyword>
<evidence type="ECO:0000256" key="5">
    <source>
        <dbReference type="ARBA" id="ARBA00022801"/>
    </source>
</evidence>
<dbReference type="InterPro" id="IPR052160">
    <property type="entry name" value="Gypsy_RT_Integrase-like"/>
</dbReference>
<evidence type="ECO:0000256" key="7">
    <source>
        <dbReference type="SAM" id="SignalP"/>
    </source>
</evidence>
<dbReference type="GO" id="GO:0003964">
    <property type="term" value="F:RNA-directed DNA polymerase activity"/>
    <property type="evidence" value="ECO:0007669"/>
    <property type="project" value="UniProtKB-KW"/>
</dbReference>
<keyword evidence="6" id="KW-0695">RNA-directed DNA polymerase</keyword>
<sequence length="327" mass="37953">MPVLRLRKRSGVFWAVSYMALGCMLAQLDDSGKERAIYYMSKRMLEYEMRYVMIERLCLAQPLRVWDRRFVDIPLGWSYSEVSSFGVFRLTSCHEQIVEYEACILGLETALELGIRQMEVFVTPIWYLNRFKEIGELETYLASSMDFLIGVVIRPLLIESRFAPAYCCLIGKTEVQDDLPWRSADGMLLLCIDRAFTDHVMRKVHVGVCDPHMGGHMLAQDYEDSYFWLTMKRDYFQFVQRCPECQIHGDLIHLPPSELHALTSPWSFSVWGIDIIGKISSKYSSGHEFILVAIDYFTKWVEAASYARLTYARVASFIISHIICRYG</sequence>
<dbReference type="AlphaFoldDB" id="A0A438C5C9"/>
<evidence type="ECO:0000256" key="1">
    <source>
        <dbReference type="ARBA" id="ARBA00022679"/>
    </source>
</evidence>
<dbReference type="Gene3D" id="1.10.340.70">
    <property type="match status" value="1"/>
</dbReference>
<protein>
    <recommendedName>
        <fullName evidence="8">Integrase catalytic domain-containing protein</fullName>
    </recommendedName>
</protein>
<feature type="signal peptide" evidence="7">
    <location>
        <begin position="1"/>
        <end position="26"/>
    </location>
</feature>
<dbReference type="Gene3D" id="3.30.420.10">
    <property type="entry name" value="Ribonuclease H-like superfamily/Ribonuclease H"/>
    <property type="match status" value="1"/>
</dbReference>
<dbReference type="PANTHER" id="PTHR47266">
    <property type="entry name" value="ENDONUCLEASE-RELATED"/>
    <property type="match status" value="1"/>
</dbReference>
<proteinExistence type="predicted"/>
<dbReference type="InterPro" id="IPR041588">
    <property type="entry name" value="Integrase_H2C2"/>
</dbReference>
<dbReference type="GO" id="GO:0016787">
    <property type="term" value="F:hydrolase activity"/>
    <property type="evidence" value="ECO:0007669"/>
    <property type="project" value="UniProtKB-KW"/>
</dbReference>
<evidence type="ECO:0000313" key="9">
    <source>
        <dbReference type="EMBL" id="RVW18454.1"/>
    </source>
</evidence>
<keyword evidence="7" id="KW-0732">Signal</keyword>
<gene>
    <name evidence="9" type="ORF">CK203_105229</name>
</gene>
<name>A0A438C5C9_VITVI</name>
<dbReference type="PROSITE" id="PS50994">
    <property type="entry name" value="INTEGRASE"/>
    <property type="match status" value="1"/>
</dbReference>
<accession>A0A438C5C9</accession>
<dbReference type="InterPro" id="IPR001584">
    <property type="entry name" value="Integrase_cat-core"/>
</dbReference>
<dbReference type="InterPro" id="IPR036397">
    <property type="entry name" value="RNaseH_sf"/>
</dbReference>
<dbReference type="PROSITE" id="PS51257">
    <property type="entry name" value="PROKAR_LIPOPROTEIN"/>
    <property type="match status" value="1"/>
</dbReference>
<dbReference type="Proteomes" id="UP000288805">
    <property type="component" value="Unassembled WGS sequence"/>
</dbReference>
<evidence type="ECO:0000259" key="8">
    <source>
        <dbReference type="PROSITE" id="PS50994"/>
    </source>
</evidence>
<keyword evidence="5" id="KW-0378">Hydrolase</keyword>